<feature type="region of interest" description="Disordered" evidence="1">
    <location>
        <begin position="71"/>
        <end position="97"/>
    </location>
</feature>
<evidence type="ECO:0000313" key="2">
    <source>
        <dbReference type="EMBL" id="KAF5350073.1"/>
    </source>
</evidence>
<accession>A0A8H5CYS8</accession>
<dbReference type="Proteomes" id="UP000559027">
    <property type="component" value="Unassembled WGS sequence"/>
</dbReference>
<feature type="region of interest" description="Disordered" evidence="1">
    <location>
        <begin position="112"/>
        <end position="185"/>
    </location>
</feature>
<dbReference type="EMBL" id="JAACJO010000015">
    <property type="protein sequence ID" value="KAF5350073.1"/>
    <property type="molecule type" value="Genomic_DNA"/>
</dbReference>
<protein>
    <submittedName>
        <fullName evidence="2">Uncharacterized protein</fullName>
    </submittedName>
</protein>
<feature type="compositionally biased region" description="Low complexity" evidence="1">
    <location>
        <begin position="119"/>
        <end position="163"/>
    </location>
</feature>
<gene>
    <name evidence="2" type="ORF">D9756_009275</name>
</gene>
<name>A0A8H5CYS8_9AGAR</name>
<organism evidence="2 3">
    <name type="scientific">Leucocoprinus leucothites</name>
    <dbReference type="NCBI Taxonomy" id="201217"/>
    <lineage>
        <taxon>Eukaryota</taxon>
        <taxon>Fungi</taxon>
        <taxon>Dikarya</taxon>
        <taxon>Basidiomycota</taxon>
        <taxon>Agaricomycotina</taxon>
        <taxon>Agaricomycetes</taxon>
        <taxon>Agaricomycetidae</taxon>
        <taxon>Agaricales</taxon>
        <taxon>Agaricineae</taxon>
        <taxon>Agaricaceae</taxon>
        <taxon>Leucocoprinus</taxon>
    </lineage>
</organism>
<reference evidence="2 3" key="1">
    <citation type="journal article" date="2020" name="ISME J.">
        <title>Uncovering the hidden diversity of litter-decomposition mechanisms in mushroom-forming fungi.</title>
        <authorList>
            <person name="Floudas D."/>
            <person name="Bentzer J."/>
            <person name="Ahren D."/>
            <person name="Johansson T."/>
            <person name="Persson P."/>
            <person name="Tunlid A."/>
        </authorList>
    </citation>
    <scope>NUCLEOTIDE SEQUENCE [LARGE SCALE GENOMIC DNA]</scope>
    <source>
        <strain evidence="2 3">CBS 146.42</strain>
    </source>
</reference>
<comment type="caution">
    <text evidence="2">The sequence shown here is derived from an EMBL/GenBank/DDBJ whole genome shotgun (WGS) entry which is preliminary data.</text>
</comment>
<dbReference type="AlphaFoldDB" id="A0A8H5CYS8"/>
<evidence type="ECO:0000313" key="3">
    <source>
        <dbReference type="Proteomes" id="UP000559027"/>
    </source>
</evidence>
<feature type="compositionally biased region" description="Polar residues" evidence="1">
    <location>
        <begin position="171"/>
        <end position="185"/>
    </location>
</feature>
<evidence type="ECO:0000256" key="1">
    <source>
        <dbReference type="SAM" id="MobiDB-lite"/>
    </source>
</evidence>
<proteinExistence type="predicted"/>
<dbReference type="Gene3D" id="1.20.120.1530">
    <property type="match status" value="1"/>
</dbReference>
<keyword evidence="3" id="KW-1185">Reference proteome</keyword>
<sequence length="383" mass="39951">MTHITDPALSPSHDGDPFLRHIVLLLSVYELGTKSAPAPVWHGARTLQTDVIIQAIVACACFVSAPPLDVDSPKLDERSSAGVKDRERGESEGGKGIKELFVVNHTFTPLAPVEEDSSSDGLQNDSSSTTKSSLLSSSSAPSGTTFSPSPSSSSSTPKQSNSKSKSDRSSATPTTNRTRSKPSLSLGTLPNLFEMCQLFSSLSGLQPTLAAHAQAVASNGNLNGPTPTPPIHCPFCHRGWGGRSGGLISADSSSMIVPSMGPLAAAVESGTSAVEELKLLKAQVSDVARGVVMVQLKDVVNTMVDGLEQFAKEVMRISQEVGTEGKLGGQASMLDLEGTWGELTGVVNKLAASLTLRVDRTCLGLVDQVRSIVVVTTGGDVED</sequence>
<dbReference type="OrthoDB" id="3065874at2759"/>